<keyword evidence="4 6" id="KW-1133">Transmembrane helix</keyword>
<name>A0A2N3IK82_9BACT</name>
<feature type="domain" description="Polysaccharide chain length determinant N-terminal" evidence="7">
    <location>
        <begin position="12"/>
        <end position="70"/>
    </location>
</feature>
<sequence>MNTTNSQSQSYEEIDLLELIIKIYKFFKKRFLLILAVMIACIGLGVLSSFLVFQPRYQSTMIFQSRSMTASEVVEITNTLNNLVREENYNEIEKLTGLPKDIAKNLEKLEAAPNREIQKNIDKDIRKDSTIALTIETTNNENLEKIQQGIVSYFENLPYVQKRKQLFKENKERLLAQIQKDIKHTDSIKRIVEASLFAKNPIILNSNSGFSKDLLLLYEAEGKVKEELAFIDDIKVIKGFTHYQKPRKFSIRDTLGISALIGFIVGILWSLVIEFNKIIRQREQNTI</sequence>
<proteinExistence type="predicted"/>
<dbReference type="OrthoDB" id="979029at2"/>
<dbReference type="EMBL" id="NKXO01000004">
    <property type="protein sequence ID" value="PKQ70623.1"/>
    <property type="molecule type" value="Genomic_DNA"/>
</dbReference>
<keyword evidence="3 6" id="KW-0812">Transmembrane</keyword>
<evidence type="ECO:0000256" key="4">
    <source>
        <dbReference type="ARBA" id="ARBA00022989"/>
    </source>
</evidence>
<protein>
    <recommendedName>
        <fullName evidence="7">Polysaccharide chain length determinant N-terminal domain-containing protein</fullName>
    </recommendedName>
</protein>
<organism evidence="8 9">
    <name type="scientific">Raineya orbicola</name>
    <dbReference type="NCBI Taxonomy" id="2016530"/>
    <lineage>
        <taxon>Bacteria</taxon>
        <taxon>Pseudomonadati</taxon>
        <taxon>Bacteroidota</taxon>
        <taxon>Cytophagia</taxon>
        <taxon>Cytophagales</taxon>
        <taxon>Raineyaceae</taxon>
        <taxon>Raineya</taxon>
    </lineage>
</organism>
<comment type="caution">
    <text evidence="8">The sequence shown here is derived from an EMBL/GenBank/DDBJ whole genome shotgun (WGS) entry which is preliminary data.</text>
</comment>
<accession>A0A2N3IK82</accession>
<dbReference type="GO" id="GO:0005886">
    <property type="term" value="C:plasma membrane"/>
    <property type="evidence" value="ECO:0007669"/>
    <property type="project" value="UniProtKB-SubCell"/>
</dbReference>
<evidence type="ECO:0000256" key="3">
    <source>
        <dbReference type="ARBA" id="ARBA00022692"/>
    </source>
</evidence>
<feature type="transmembrane region" description="Helical" evidence="6">
    <location>
        <begin position="255"/>
        <end position="273"/>
    </location>
</feature>
<evidence type="ECO:0000313" key="9">
    <source>
        <dbReference type="Proteomes" id="UP000233387"/>
    </source>
</evidence>
<keyword evidence="9" id="KW-1185">Reference proteome</keyword>
<feature type="transmembrane region" description="Helical" evidence="6">
    <location>
        <begin position="31"/>
        <end position="53"/>
    </location>
</feature>
<evidence type="ECO:0000259" key="7">
    <source>
        <dbReference type="Pfam" id="PF02706"/>
    </source>
</evidence>
<evidence type="ECO:0000256" key="2">
    <source>
        <dbReference type="ARBA" id="ARBA00022475"/>
    </source>
</evidence>
<dbReference type="RefSeq" id="WP_101357618.1">
    <property type="nucleotide sequence ID" value="NZ_NKXO01000004.1"/>
</dbReference>
<evidence type="ECO:0000256" key="5">
    <source>
        <dbReference type="ARBA" id="ARBA00023136"/>
    </source>
</evidence>
<gene>
    <name evidence="8" type="ORF">Rain11_0353</name>
</gene>
<evidence type="ECO:0000313" key="8">
    <source>
        <dbReference type="EMBL" id="PKQ70623.1"/>
    </source>
</evidence>
<comment type="subcellular location">
    <subcellularLocation>
        <location evidence="1">Cell membrane</location>
        <topology evidence="1">Multi-pass membrane protein</topology>
    </subcellularLocation>
</comment>
<dbReference type="Pfam" id="PF02706">
    <property type="entry name" value="Wzz"/>
    <property type="match status" value="1"/>
</dbReference>
<keyword evidence="2" id="KW-1003">Cell membrane</keyword>
<keyword evidence="5 6" id="KW-0472">Membrane</keyword>
<dbReference type="InterPro" id="IPR003856">
    <property type="entry name" value="LPS_length_determ_N"/>
</dbReference>
<evidence type="ECO:0000256" key="1">
    <source>
        <dbReference type="ARBA" id="ARBA00004651"/>
    </source>
</evidence>
<reference evidence="8 9" key="1">
    <citation type="submission" date="2017-06" db="EMBL/GenBank/DDBJ databases">
        <title>Raineya orbicola gen. nov., sp. nov. a slightly thermophilic bacterium of the phylum Bacteroidetes and the description of Raineyaceae fam. nov.</title>
        <authorList>
            <person name="Albuquerque L."/>
            <person name="Polonia A.R.M."/>
            <person name="Barroso C."/>
            <person name="Froufe H.J.C."/>
            <person name="Lage O."/>
            <person name="Lobo-Da-Cunha A."/>
            <person name="Egas C."/>
            <person name="Da Costa M.S."/>
        </authorList>
    </citation>
    <scope>NUCLEOTIDE SEQUENCE [LARGE SCALE GENOMIC DNA]</scope>
    <source>
        <strain evidence="8 9">SPSPC-11</strain>
    </source>
</reference>
<dbReference type="Proteomes" id="UP000233387">
    <property type="component" value="Unassembled WGS sequence"/>
</dbReference>
<dbReference type="AlphaFoldDB" id="A0A2N3IK82"/>
<evidence type="ECO:0000256" key="6">
    <source>
        <dbReference type="SAM" id="Phobius"/>
    </source>
</evidence>